<protein>
    <submittedName>
        <fullName evidence="1">Uncharacterized protein</fullName>
    </submittedName>
</protein>
<evidence type="ECO:0000313" key="1">
    <source>
        <dbReference type="EMBL" id="SFQ31587.1"/>
    </source>
</evidence>
<gene>
    <name evidence="1" type="ORF">SAMN05421854_110248</name>
</gene>
<accession>A0A1I5XIV0</accession>
<dbReference type="EMBL" id="FOWC01000010">
    <property type="protein sequence ID" value="SFQ31587.1"/>
    <property type="molecule type" value="Genomic_DNA"/>
</dbReference>
<dbReference type="RefSeq" id="WP_093575780.1">
    <property type="nucleotide sequence ID" value="NZ_FOWC01000010.1"/>
</dbReference>
<proteinExistence type="predicted"/>
<sequence length="110" mass="12051">MTAPDDTAPAPTRLADYVPCFDVPSPLDLDHDAFMFGGCGELCRCAPDSAEAEYLMSRAPRRREILPLLAAQGKTAEMCGPCNIVVFAATDKDWAIFWAAHTDCVWRSVK</sequence>
<organism evidence="1 2">
    <name type="scientific">Amycolatopsis rubida</name>
    <dbReference type="NCBI Taxonomy" id="112413"/>
    <lineage>
        <taxon>Bacteria</taxon>
        <taxon>Bacillati</taxon>
        <taxon>Actinomycetota</taxon>
        <taxon>Actinomycetes</taxon>
        <taxon>Pseudonocardiales</taxon>
        <taxon>Pseudonocardiaceae</taxon>
        <taxon>Amycolatopsis</taxon>
    </lineage>
</organism>
<dbReference type="STRING" id="112413.SAMN05421854_110248"/>
<dbReference type="OrthoDB" id="3637169at2"/>
<evidence type="ECO:0000313" key="2">
    <source>
        <dbReference type="Proteomes" id="UP000199137"/>
    </source>
</evidence>
<reference evidence="1 2" key="1">
    <citation type="submission" date="2016-10" db="EMBL/GenBank/DDBJ databases">
        <authorList>
            <person name="de Groot N.N."/>
        </authorList>
    </citation>
    <scope>NUCLEOTIDE SEQUENCE [LARGE SCALE GENOMIC DNA]</scope>
    <source>
        <strain evidence="1 2">DSM 44637</strain>
    </source>
</reference>
<dbReference type="AlphaFoldDB" id="A0A1I5XIV0"/>
<dbReference type="Proteomes" id="UP000199137">
    <property type="component" value="Unassembled WGS sequence"/>
</dbReference>
<name>A0A1I5XIV0_9PSEU</name>